<dbReference type="GO" id="GO:0004563">
    <property type="term" value="F:beta-N-acetylhexosaminidase activity"/>
    <property type="evidence" value="ECO:0007669"/>
    <property type="project" value="UniProtKB-EC"/>
</dbReference>
<keyword evidence="9" id="KW-1185">Reference proteome</keyword>
<reference evidence="8" key="1">
    <citation type="submission" date="2022-06" db="EMBL/GenBank/DDBJ databases">
        <title>Aquibacillus sp. a new bacterium isolated from soil saline samples.</title>
        <authorList>
            <person name="Galisteo C."/>
            <person name="De La Haba R."/>
            <person name="Sanchez-Porro C."/>
            <person name="Ventosa A."/>
        </authorList>
    </citation>
    <scope>NUCLEOTIDE SEQUENCE</scope>
    <source>
        <strain evidence="8">JCM 12387</strain>
    </source>
</reference>
<dbReference type="InterPro" id="IPR025453">
    <property type="entry name" value="DUF4309"/>
</dbReference>
<keyword evidence="6" id="KW-0472">Membrane</keyword>
<dbReference type="AlphaFoldDB" id="A0A9X3WHN9"/>
<evidence type="ECO:0000259" key="7">
    <source>
        <dbReference type="Pfam" id="PF00933"/>
    </source>
</evidence>
<evidence type="ECO:0000256" key="4">
    <source>
        <dbReference type="ARBA" id="ARBA00022801"/>
    </source>
</evidence>
<dbReference type="RefSeq" id="WP_259870627.1">
    <property type="nucleotide sequence ID" value="NZ_JAMQJZ010000003.1"/>
</dbReference>
<comment type="similarity">
    <text evidence="2">Belongs to the glycosyl hydrolase 3 family.</text>
</comment>
<dbReference type="PANTHER" id="PTHR30480">
    <property type="entry name" value="BETA-HEXOSAMINIDASE-RELATED"/>
    <property type="match status" value="1"/>
</dbReference>
<dbReference type="Gene3D" id="3.20.20.300">
    <property type="entry name" value="Glycoside hydrolase, family 3, N-terminal domain"/>
    <property type="match status" value="1"/>
</dbReference>
<organism evidence="8 9">
    <name type="scientific">Aquibacillus koreensis</name>
    <dbReference type="NCBI Taxonomy" id="279446"/>
    <lineage>
        <taxon>Bacteria</taxon>
        <taxon>Bacillati</taxon>
        <taxon>Bacillota</taxon>
        <taxon>Bacilli</taxon>
        <taxon>Bacillales</taxon>
        <taxon>Bacillaceae</taxon>
        <taxon>Aquibacillus</taxon>
    </lineage>
</organism>
<feature type="domain" description="Glycoside hydrolase family 3 N-terminal" evidence="7">
    <location>
        <begin position="240"/>
        <end position="559"/>
    </location>
</feature>
<sequence length="565" mass="63069">MDQKRRTTKKAKKKDKIKFFIFLPFLILLMGSAVGVLMLNDDNPTKLVGHIHSDANFGTNIHHIPLINGPGDPSSIDNPEKVIDHIVSLSKEGRIDIAPFTAGKTMVDEVESEWGQPQHVTEVDNTLYEDFPERLTTIGIADKLIVDLRSWGSNVKKVHYNDIIQELGEANETNYYHDNEHDQLILQYEVSSNYQLKWILPKPTNEWSNPAVDHISIVSKQLDDKDNTEQPSDQLTKMSLSEKIGQMIIAGVEGTSLQPNDEKLIKNYHVGGFIFYGNNLTTHQQTKELIQDFQEKNRANPLPLFMSVDQEGGRISRIPGVEEMPTNELIGKRNDPDYAYRIGQKLGQQLNSVGFNLDYAPVMDINSNPNNPVIGDRSYGDNASVVSQLGIQTMLGIQSENIIAVVKHFPGHGDTSVDSHIELPIVDKSLQELNKMELIPFKEAIDSGADVVMVAHILNPNLDPTYPASMSKKVITDILRSQLDFKGVVITDDLTMGAVMNNFGIGDAAVDAIQAGSDIVLVAHDYHKVVQVIEHIKKAVQNGDIKEDRIDESVSRIIELKNRHL</sequence>
<keyword evidence="6" id="KW-0812">Transmembrane</keyword>
<dbReference type="InterPro" id="IPR050226">
    <property type="entry name" value="NagZ_Beta-hexosaminidase"/>
</dbReference>
<dbReference type="InterPro" id="IPR017853">
    <property type="entry name" value="GH"/>
</dbReference>
<dbReference type="GO" id="GO:0005975">
    <property type="term" value="P:carbohydrate metabolic process"/>
    <property type="evidence" value="ECO:0007669"/>
    <property type="project" value="InterPro"/>
</dbReference>
<evidence type="ECO:0000313" key="8">
    <source>
        <dbReference type="EMBL" id="MDC3419915.1"/>
    </source>
</evidence>
<accession>A0A9X3WHN9</accession>
<dbReference type="Pfam" id="PF14172">
    <property type="entry name" value="DUF4309"/>
    <property type="match status" value="1"/>
</dbReference>
<dbReference type="EC" id="3.2.1.52" evidence="3"/>
<comment type="caution">
    <text evidence="8">The sequence shown here is derived from an EMBL/GenBank/DDBJ whole genome shotgun (WGS) entry which is preliminary data.</text>
</comment>
<evidence type="ECO:0000256" key="1">
    <source>
        <dbReference type="ARBA" id="ARBA00001231"/>
    </source>
</evidence>
<keyword evidence="4 8" id="KW-0378">Hydrolase</keyword>
<dbReference type="InterPro" id="IPR019800">
    <property type="entry name" value="Glyco_hydro_3_AS"/>
</dbReference>
<protein>
    <recommendedName>
        <fullName evidence="3">beta-N-acetylhexosaminidase</fullName>
        <ecNumber evidence="3">3.2.1.52</ecNumber>
    </recommendedName>
</protein>
<dbReference type="NCBIfam" id="NF003740">
    <property type="entry name" value="PRK05337.1"/>
    <property type="match status" value="1"/>
</dbReference>
<evidence type="ECO:0000313" key="9">
    <source>
        <dbReference type="Proteomes" id="UP001145072"/>
    </source>
</evidence>
<feature type="transmembrane region" description="Helical" evidence="6">
    <location>
        <begin position="20"/>
        <end position="39"/>
    </location>
</feature>
<keyword evidence="5 8" id="KW-0326">Glycosidase</keyword>
<comment type="catalytic activity">
    <reaction evidence="1">
        <text>Hydrolysis of terminal non-reducing N-acetyl-D-hexosamine residues in N-acetyl-beta-D-hexosaminides.</text>
        <dbReference type="EC" id="3.2.1.52"/>
    </reaction>
</comment>
<dbReference type="SUPFAM" id="SSF51445">
    <property type="entry name" value="(Trans)glycosidases"/>
    <property type="match status" value="1"/>
</dbReference>
<gene>
    <name evidence="8" type="primary">nagZ</name>
    <name evidence="8" type="ORF">NC661_05975</name>
</gene>
<dbReference type="Pfam" id="PF00933">
    <property type="entry name" value="Glyco_hydro_3"/>
    <property type="match status" value="1"/>
</dbReference>
<dbReference type="InterPro" id="IPR001764">
    <property type="entry name" value="Glyco_hydro_3_N"/>
</dbReference>
<dbReference type="InterPro" id="IPR036962">
    <property type="entry name" value="Glyco_hydro_3_N_sf"/>
</dbReference>
<dbReference type="GO" id="GO:0009254">
    <property type="term" value="P:peptidoglycan turnover"/>
    <property type="evidence" value="ECO:0007669"/>
    <property type="project" value="TreeGrafter"/>
</dbReference>
<proteinExistence type="inferred from homology"/>
<dbReference type="Proteomes" id="UP001145072">
    <property type="component" value="Unassembled WGS sequence"/>
</dbReference>
<dbReference type="EMBL" id="JAMQJZ010000003">
    <property type="protein sequence ID" value="MDC3419915.1"/>
    <property type="molecule type" value="Genomic_DNA"/>
</dbReference>
<name>A0A9X3WHN9_9BACI</name>
<keyword evidence="6" id="KW-1133">Transmembrane helix</keyword>
<evidence type="ECO:0000256" key="2">
    <source>
        <dbReference type="ARBA" id="ARBA00005336"/>
    </source>
</evidence>
<evidence type="ECO:0000256" key="6">
    <source>
        <dbReference type="SAM" id="Phobius"/>
    </source>
</evidence>
<dbReference type="PANTHER" id="PTHR30480:SF13">
    <property type="entry name" value="BETA-HEXOSAMINIDASE"/>
    <property type="match status" value="1"/>
</dbReference>
<dbReference type="PROSITE" id="PS00775">
    <property type="entry name" value="GLYCOSYL_HYDROL_F3"/>
    <property type="match status" value="1"/>
</dbReference>
<evidence type="ECO:0000256" key="3">
    <source>
        <dbReference type="ARBA" id="ARBA00012663"/>
    </source>
</evidence>
<evidence type="ECO:0000256" key="5">
    <source>
        <dbReference type="ARBA" id="ARBA00023295"/>
    </source>
</evidence>